<name>A0A284RG07_ARMOS</name>
<feature type="region of interest" description="Disordered" evidence="5">
    <location>
        <begin position="329"/>
        <end position="352"/>
    </location>
</feature>
<dbReference type="GO" id="GO:0007189">
    <property type="term" value="P:adenylate cyclase-activating G protein-coupled receptor signaling pathway"/>
    <property type="evidence" value="ECO:0007669"/>
    <property type="project" value="TreeGrafter"/>
</dbReference>
<feature type="compositionally biased region" description="Polar residues" evidence="5">
    <location>
        <begin position="333"/>
        <end position="352"/>
    </location>
</feature>
<feature type="transmembrane region" description="Helical" evidence="6">
    <location>
        <begin position="27"/>
        <end position="51"/>
    </location>
</feature>
<evidence type="ECO:0000256" key="1">
    <source>
        <dbReference type="ARBA" id="ARBA00004141"/>
    </source>
</evidence>
<feature type="transmembrane region" description="Helical" evidence="6">
    <location>
        <begin position="186"/>
        <end position="208"/>
    </location>
</feature>
<feature type="transmembrane region" description="Helical" evidence="6">
    <location>
        <begin position="136"/>
        <end position="154"/>
    </location>
</feature>
<evidence type="ECO:0000313" key="7">
    <source>
        <dbReference type="EMBL" id="SJL07689.1"/>
    </source>
</evidence>
<feature type="transmembrane region" description="Helical" evidence="6">
    <location>
        <begin position="63"/>
        <end position="85"/>
    </location>
</feature>
<dbReference type="PANTHER" id="PTHR23112:SF0">
    <property type="entry name" value="TRANSMEMBRANE PROTEIN 116"/>
    <property type="match status" value="1"/>
</dbReference>
<evidence type="ECO:0000256" key="6">
    <source>
        <dbReference type="SAM" id="Phobius"/>
    </source>
</evidence>
<keyword evidence="3 6" id="KW-1133">Transmembrane helix</keyword>
<reference evidence="8" key="1">
    <citation type="journal article" date="2017" name="Nat. Ecol. Evol.">
        <title>Genome expansion and lineage-specific genetic innovations in the forest pathogenic fungi Armillaria.</title>
        <authorList>
            <person name="Sipos G."/>
            <person name="Prasanna A.N."/>
            <person name="Walter M.C."/>
            <person name="O'Connor E."/>
            <person name="Balint B."/>
            <person name="Krizsan K."/>
            <person name="Kiss B."/>
            <person name="Hess J."/>
            <person name="Varga T."/>
            <person name="Slot J."/>
            <person name="Riley R."/>
            <person name="Boka B."/>
            <person name="Rigling D."/>
            <person name="Barry K."/>
            <person name="Lee J."/>
            <person name="Mihaltcheva S."/>
            <person name="LaButti K."/>
            <person name="Lipzen A."/>
            <person name="Waldron R."/>
            <person name="Moloney N.M."/>
            <person name="Sperisen C."/>
            <person name="Kredics L."/>
            <person name="Vagvoelgyi C."/>
            <person name="Patrignani A."/>
            <person name="Fitzpatrick D."/>
            <person name="Nagy I."/>
            <person name="Doyle S."/>
            <person name="Anderson J.B."/>
            <person name="Grigoriev I.V."/>
            <person name="Gueldener U."/>
            <person name="Muensterkoetter M."/>
            <person name="Nagy L.G."/>
        </authorList>
    </citation>
    <scope>NUCLEOTIDE SEQUENCE [LARGE SCALE GENOMIC DNA]</scope>
    <source>
        <strain evidence="8">C18/9</strain>
    </source>
</reference>
<gene>
    <name evidence="7" type="ORF">ARMOST_11039</name>
</gene>
<dbReference type="STRING" id="47428.A0A284RG07"/>
<sequence>MALSPFPPQPPDGGFVFTDADNRVSNLLWAVTSSLGAGLCFLVLLVIAVVMIHPASRHQLDRVSFRIMIYALIANMVFGIASTVSGLQTYDSETCNVAMWLLMLTLELSTFLLFCIALNLQLVLVHGVRGQVMEKYYIFGSIAAAVAITVPPFATKQYGWDPINDACWYSSDNTAVRLRWQIGTQIFWSLASVVGEFVTFFAVLGYMIRHQVIHGNAVRSRSHSTGTRSRAQSINTTTVRVPANHAKTYQTVIIRISLYPLASLVINTVTVACDLYASTSDGTPQSQTAYNVLLLNDFCYGGRAVVYAVLAATDPSLVRAVKSLWRHARGKTDNTSGSTSNGPKTTTTSHGQITVHIELSEVRQLDDGSELPVSPSMHKPASQSSATLPKDVEGGDLDHDDDPMTARLDAMRRAQVGRAMDMRQDALDRRLERKDFKRQI</sequence>
<feature type="transmembrane region" description="Helical" evidence="6">
    <location>
        <begin position="97"/>
        <end position="124"/>
    </location>
</feature>
<accession>A0A284RG07</accession>
<evidence type="ECO:0000256" key="3">
    <source>
        <dbReference type="ARBA" id="ARBA00022989"/>
    </source>
</evidence>
<keyword evidence="8" id="KW-1185">Reference proteome</keyword>
<dbReference type="GO" id="GO:0004930">
    <property type="term" value="F:G protein-coupled receptor activity"/>
    <property type="evidence" value="ECO:0007669"/>
    <property type="project" value="TreeGrafter"/>
</dbReference>
<evidence type="ECO:0000256" key="4">
    <source>
        <dbReference type="ARBA" id="ARBA00023136"/>
    </source>
</evidence>
<protein>
    <recommendedName>
        <fullName evidence="9">G-protein coupled receptors family 2 profile 2 domain-containing protein</fullName>
    </recommendedName>
</protein>
<evidence type="ECO:0000256" key="5">
    <source>
        <dbReference type="SAM" id="MobiDB-lite"/>
    </source>
</evidence>
<dbReference type="Proteomes" id="UP000219338">
    <property type="component" value="Unassembled WGS sequence"/>
</dbReference>
<dbReference type="OrthoDB" id="3251871at2759"/>
<keyword evidence="4 6" id="KW-0472">Membrane</keyword>
<dbReference type="PANTHER" id="PTHR23112">
    <property type="entry name" value="G PROTEIN-COUPLED RECEPTOR 157-RELATED"/>
    <property type="match status" value="1"/>
</dbReference>
<evidence type="ECO:0008006" key="9">
    <source>
        <dbReference type="Google" id="ProtNLM"/>
    </source>
</evidence>
<organism evidence="7 8">
    <name type="scientific">Armillaria ostoyae</name>
    <name type="common">Armillaria root rot fungus</name>
    <dbReference type="NCBI Taxonomy" id="47428"/>
    <lineage>
        <taxon>Eukaryota</taxon>
        <taxon>Fungi</taxon>
        <taxon>Dikarya</taxon>
        <taxon>Basidiomycota</taxon>
        <taxon>Agaricomycotina</taxon>
        <taxon>Agaricomycetes</taxon>
        <taxon>Agaricomycetidae</taxon>
        <taxon>Agaricales</taxon>
        <taxon>Marasmiineae</taxon>
        <taxon>Physalacriaceae</taxon>
        <taxon>Armillaria</taxon>
    </lineage>
</organism>
<keyword evidence="2 6" id="KW-0812">Transmembrane</keyword>
<proteinExistence type="predicted"/>
<dbReference type="GO" id="GO:0005886">
    <property type="term" value="C:plasma membrane"/>
    <property type="evidence" value="ECO:0007669"/>
    <property type="project" value="TreeGrafter"/>
</dbReference>
<dbReference type="AlphaFoldDB" id="A0A284RG07"/>
<evidence type="ECO:0000313" key="8">
    <source>
        <dbReference type="Proteomes" id="UP000219338"/>
    </source>
</evidence>
<evidence type="ECO:0000256" key="2">
    <source>
        <dbReference type="ARBA" id="ARBA00022692"/>
    </source>
</evidence>
<dbReference type="SUPFAM" id="SSF81321">
    <property type="entry name" value="Family A G protein-coupled receptor-like"/>
    <property type="match status" value="1"/>
</dbReference>
<dbReference type="OMA" id="DPINDAC"/>
<dbReference type="Gene3D" id="1.20.1070.10">
    <property type="entry name" value="Rhodopsin 7-helix transmembrane proteins"/>
    <property type="match status" value="1"/>
</dbReference>
<dbReference type="EMBL" id="FUEG01000008">
    <property type="protein sequence ID" value="SJL07689.1"/>
    <property type="molecule type" value="Genomic_DNA"/>
</dbReference>
<feature type="region of interest" description="Disordered" evidence="5">
    <location>
        <begin position="364"/>
        <end position="404"/>
    </location>
</feature>
<comment type="subcellular location">
    <subcellularLocation>
        <location evidence="1">Membrane</location>
        <topology evidence="1">Multi-pass membrane protein</topology>
    </subcellularLocation>
</comment>